<name>A0A645DYD1_9ZZZZ</name>
<feature type="region of interest" description="Disordered" evidence="1">
    <location>
        <begin position="185"/>
        <end position="227"/>
    </location>
</feature>
<gene>
    <name evidence="3" type="ORF">SDC9_141471</name>
</gene>
<proteinExistence type="predicted"/>
<feature type="transmembrane region" description="Helical" evidence="2">
    <location>
        <begin position="117"/>
        <end position="136"/>
    </location>
</feature>
<dbReference type="EMBL" id="VSSQ01040981">
    <property type="protein sequence ID" value="MPM94325.1"/>
    <property type="molecule type" value="Genomic_DNA"/>
</dbReference>
<feature type="transmembrane region" description="Helical" evidence="2">
    <location>
        <begin position="6"/>
        <end position="25"/>
    </location>
</feature>
<keyword evidence="2" id="KW-0472">Membrane</keyword>
<organism evidence="3">
    <name type="scientific">bioreactor metagenome</name>
    <dbReference type="NCBI Taxonomy" id="1076179"/>
    <lineage>
        <taxon>unclassified sequences</taxon>
        <taxon>metagenomes</taxon>
        <taxon>ecological metagenomes</taxon>
    </lineage>
</organism>
<reference evidence="3" key="1">
    <citation type="submission" date="2019-08" db="EMBL/GenBank/DDBJ databases">
        <authorList>
            <person name="Kucharzyk K."/>
            <person name="Murdoch R.W."/>
            <person name="Higgins S."/>
            <person name="Loffler F."/>
        </authorList>
    </citation>
    <scope>NUCLEOTIDE SEQUENCE</scope>
</reference>
<dbReference type="AlphaFoldDB" id="A0A645DYD1"/>
<evidence type="ECO:0000313" key="3">
    <source>
        <dbReference type="EMBL" id="MPM94325.1"/>
    </source>
</evidence>
<keyword evidence="2" id="KW-0812">Transmembrane</keyword>
<accession>A0A645DYD1</accession>
<evidence type="ECO:0000256" key="2">
    <source>
        <dbReference type="SAM" id="Phobius"/>
    </source>
</evidence>
<feature type="compositionally biased region" description="Polar residues" evidence="1">
    <location>
        <begin position="189"/>
        <end position="204"/>
    </location>
</feature>
<evidence type="ECO:0000256" key="1">
    <source>
        <dbReference type="SAM" id="MobiDB-lite"/>
    </source>
</evidence>
<protein>
    <submittedName>
        <fullName evidence="3">Uncharacterized protein</fullName>
    </submittedName>
</protein>
<feature type="transmembrane region" description="Helical" evidence="2">
    <location>
        <begin position="76"/>
        <end position="97"/>
    </location>
</feature>
<sequence length="227" mass="25748">MLPSLPILNLVIYPALTLLCAQIFADMSEIKRELLRIKIAQRQAESRIIAVGGVEQKKWYHLDFRRKTADDMEPHLRIFLNALMLTLLYDLVMLAYFALEGVSIGFNHVLRMLQSLLYTAMWCASMFPARLFLGFYPRLFKRNQREDGLGDEVTTSDKLLRELSLAPDMPNIVAAFDTAPVIKEERETASAQREASGTDKTSTDLLRASSDSDEKEETPGKETSDEV</sequence>
<keyword evidence="2" id="KW-1133">Transmembrane helix</keyword>
<feature type="compositionally biased region" description="Basic and acidic residues" evidence="1">
    <location>
        <begin position="217"/>
        <end position="227"/>
    </location>
</feature>
<comment type="caution">
    <text evidence="3">The sequence shown here is derived from an EMBL/GenBank/DDBJ whole genome shotgun (WGS) entry which is preliminary data.</text>
</comment>